<feature type="transmembrane region" description="Helical" evidence="1">
    <location>
        <begin position="12"/>
        <end position="38"/>
    </location>
</feature>
<sequence>MELHLIASVQRRFAVSVVVRLFFSCFRCPTALMISTLVDASSWFLDDNFFTSRVFVLLFSYSFGEVVS</sequence>
<proteinExistence type="predicted"/>
<keyword evidence="1" id="KW-1133">Transmembrane helix</keyword>
<keyword evidence="1" id="KW-0812">Transmembrane</keyword>
<keyword evidence="1" id="KW-0472">Membrane</keyword>
<evidence type="ECO:0000256" key="1">
    <source>
        <dbReference type="SAM" id="Phobius"/>
    </source>
</evidence>
<accession>A0A5C6CNR0</accession>
<dbReference type="Proteomes" id="UP000316304">
    <property type="component" value="Unassembled WGS sequence"/>
</dbReference>
<reference evidence="2 3" key="1">
    <citation type="submission" date="2019-02" db="EMBL/GenBank/DDBJ databases">
        <title>Deep-cultivation of Planctomycetes and their phenomic and genomic characterization uncovers novel biology.</title>
        <authorList>
            <person name="Wiegand S."/>
            <person name="Jogler M."/>
            <person name="Boedeker C."/>
            <person name="Pinto D."/>
            <person name="Vollmers J."/>
            <person name="Rivas-Marin E."/>
            <person name="Kohn T."/>
            <person name="Peeters S.H."/>
            <person name="Heuer A."/>
            <person name="Rast P."/>
            <person name="Oberbeckmann S."/>
            <person name="Bunk B."/>
            <person name="Jeske O."/>
            <person name="Meyerdierks A."/>
            <person name="Storesund J.E."/>
            <person name="Kallscheuer N."/>
            <person name="Luecker S."/>
            <person name="Lage O.M."/>
            <person name="Pohl T."/>
            <person name="Merkel B.J."/>
            <person name="Hornburger P."/>
            <person name="Mueller R.-W."/>
            <person name="Bruemmer F."/>
            <person name="Labrenz M."/>
            <person name="Spormann A.M."/>
            <person name="Op Den Camp H."/>
            <person name="Overmann J."/>
            <person name="Amann R."/>
            <person name="Jetten M.S.M."/>
            <person name="Mascher T."/>
            <person name="Medema M.H."/>
            <person name="Devos D.P."/>
            <person name="Kaster A.-K."/>
            <person name="Ovreas L."/>
            <person name="Rohde M."/>
            <person name="Galperin M.Y."/>
            <person name="Jogler C."/>
        </authorList>
    </citation>
    <scope>NUCLEOTIDE SEQUENCE [LARGE SCALE GENOMIC DNA]</scope>
    <source>
        <strain evidence="2 3">Pla52o</strain>
    </source>
</reference>
<name>A0A5C6CNR0_9BACT</name>
<gene>
    <name evidence="2" type="ORF">Pla52o_04460</name>
</gene>
<evidence type="ECO:0000313" key="3">
    <source>
        <dbReference type="Proteomes" id="UP000316304"/>
    </source>
</evidence>
<evidence type="ECO:0000313" key="2">
    <source>
        <dbReference type="EMBL" id="TWU26593.1"/>
    </source>
</evidence>
<dbReference type="AlphaFoldDB" id="A0A5C6CNR0"/>
<organism evidence="2 3">
    <name type="scientific">Novipirellula galeiformis</name>
    <dbReference type="NCBI Taxonomy" id="2528004"/>
    <lineage>
        <taxon>Bacteria</taxon>
        <taxon>Pseudomonadati</taxon>
        <taxon>Planctomycetota</taxon>
        <taxon>Planctomycetia</taxon>
        <taxon>Pirellulales</taxon>
        <taxon>Pirellulaceae</taxon>
        <taxon>Novipirellula</taxon>
    </lineage>
</organism>
<feature type="transmembrane region" description="Helical" evidence="1">
    <location>
        <begin position="50"/>
        <end position="67"/>
    </location>
</feature>
<comment type="caution">
    <text evidence="2">The sequence shown here is derived from an EMBL/GenBank/DDBJ whole genome shotgun (WGS) entry which is preliminary data.</text>
</comment>
<keyword evidence="3" id="KW-1185">Reference proteome</keyword>
<protein>
    <submittedName>
        <fullName evidence="2">Uncharacterized protein</fullName>
    </submittedName>
</protein>
<dbReference type="EMBL" id="SJPT01000001">
    <property type="protein sequence ID" value="TWU26593.1"/>
    <property type="molecule type" value="Genomic_DNA"/>
</dbReference>